<gene>
    <name evidence="4" type="ORF">DXC78_00685</name>
</gene>
<dbReference type="PANTHER" id="PTHR30461:SF23">
    <property type="entry name" value="DNA RECOMBINASE-RELATED"/>
    <property type="match status" value="1"/>
</dbReference>
<dbReference type="InterPro" id="IPR050639">
    <property type="entry name" value="SSR_resolvase"/>
</dbReference>
<dbReference type="InterPro" id="IPR006119">
    <property type="entry name" value="Resolv_N"/>
</dbReference>
<dbReference type="SMART" id="SM00857">
    <property type="entry name" value="Resolvase"/>
    <property type="match status" value="1"/>
</dbReference>
<dbReference type="InterPro" id="IPR025827">
    <property type="entry name" value="Zn_ribbon_recom_dom"/>
</dbReference>
<dbReference type="InterPro" id="IPR038109">
    <property type="entry name" value="DNA_bind_recomb_sf"/>
</dbReference>
<organism evidence="4 5">
    <name type="scientific">Faecalicoccus pleomorphus</name>
    <dbReference type="NCBI Taxonomy" id="1323"/>
    <lineage>
        <taxon>Bacteria</taxon>
        <taxon>Bacillati</taxon>
        <taxon>Bacillota</taxon>
        <taxon>Erysipelotrichia</taxon>
        <taxon>Erysipelotrichales</taxon>
        <taxon>Erysipelotrichaceae</taxon>
        <taxon>Faecalicoccus</taxon>
    </lineage>
</organism>
<dbReference type="GO" id="GO:0003677">
    <property type="term" value="F:DNA binding"/>
    <property type="evidence" value="ECO:0007669"/>
    <property type="project" value="InterPro"/>
</dbReference>
<dbReference type="Pfam" id="PF13408">
    <property type="entry name" value="Zn_ribbon_recom"/>
    <property type="match status" value="1"/>
</dbReference>
<dbReference type="SUPFAM" id="SSF53041">
    <property type="entry name" value="Resolvase-like"/>
    <property type="match status" value="1"/>
</dbReference>
<feature type="coiled-coil region" evidence="1">
    <location>
        <begin position="446"/>
        <end position="480"/>
    </location>
</feature>
<comment type="caution">
    <text evidence="4">The sequence shown here is derived from an EMBL/GenBank/DDBJ whole genome shotgun (WGS) entry which is preliminary data.</text>
</comment>
<dbReference type="GO" id="GO:0000150">
    <property type="term" value="F:DNA strand exchange activity"/>
    <property type="evidence" value="ECO:0007669"/>
    <property type="project" value="InterPro"/>
</dbReference>
<feature type="domain" description="Recombinase" evidence="3">
    <location>
        <begin position="169"/>
        <end position="313"/>
    </location>
</feature>
<dbReference type="PANTHER" id="PTHR30461">
    <property type="entry name" value="DNA-INVERTASE FROM LAMBDOID PROPHAGE"/>
    <property type="match status" value="1"/>
</dbReference>
<dbReference type="InterPro" id="IPR036162">
    <property type="entry name" value="Resolvase-like_N_sf"/>
</dbReference>
<dbReference type="EMBL" id="QUSK01000001">
    <property type="protein sequence ID" value="RGD78382.1"/>
    <property type="molecule type" value="Genomic_DNA"/>
</dbReference>
<dbReference type="Gene3D" id="3.90.1750.20">
    <property type="entry name" value="Putative Large Serine Recombinase, Chain B, Domain 2"/>
    <property type="match status" value="1"/>
</dbReference>
<evidence type="ECO:0008006" key="6">
    <source>
        <dbReference type="Google" id="ProtNLM"/>
    </source>
</evidence>
<evidence type="ECO:0000313" key="5">
    <source>
        <dbReference type="Proteomes" id="UP000260721"/>
    </source>
</evidence>
<proteinExistence type="predicted"/>
<keyword evidence="1" id="KW-0175">Coiled coil</keyword>
<dbReference type="AlphaFoldDB" id="A0A3E3E926"/>
<dbReference type="RefSeq" id="WP_117445239.1">
    <property type="nucleotide sequence ID" value="NZ_QUSK01000001.1"/>
</dbReference>
<name>A0A3E3E926_9FIRM</name>
<protein>
    <recommendedName>
        <fullName evidence="6">Recombinase</fullName>
    </recommendedName>
</protein>
<evidence type="ECO:0000313" key="4">
    <source>
        <dbReference type="EMBL" id="RGD78382.1"/>
    </source>
</evidence>
<dbReference type="Pfam" id="PF07508">
    <property type="entry name" value="Recombinase"/>
    <property type="match status" value="1"/>
</dbReference>
<dbReference type="Gene3D" id="3.40.50.1390">
    <property type="entry name" value="Resolvase, N-terminal catalytic domain"/>
    <property type="match status" value="1"/>
</dbReference>
<evidence type="ECO:0000256" key="1">
    <source>
        <dbReference type="SAM" id="Coils"/>
    </source>
</evidence>
<evidence type="ECO:0000259" key="3">
    <source>
        <dbReference type="PROSITE" id="PS51737"/>
    </source>
</evidence>
<accession>A0A3E3E926</accession>
<dbReference type="InterPro" id="IPR011109">
    <property type="entry name" value="DNA_bind_recombinase_dom"/>
</dbReference>
<feature type="domain" description="Resolvase/invertase-type recombinase catalytic" evidence="2">
    <location>
        <begin position="3"/>
        <end position="161"/>
    </location>
</feature>
<sequence>MKKLYLYIRLSDADDDLKFKTESESIANQRTLLYRFIRARREFDGYEVVEFIDDGYSGTNGNRPSFERMIESLKNGEANVVICKDFSRFFRDYVEIGDYLERIFPFLGVRFIAVNDGYDSDDYKGSTAGMEVVMKYIVYSYYSRDLSQKIKTVMSTRKSKGEFVAAQAPYGYMKDPNVKRKIIPNPDTAPVVRKIFDLALEGKTPAEIAVVLNDYKLETPSAYFMRMNPDSKKFRTASQEACWTVSNVREILKRREYTGVMVMNQRRWKGLDNPRTVWTDESEWQIIPDCHEAIVSESEYEEAQKVFRKIRKGYDRSPDQYLLRSLVHCGACGRTMQRQKHSPVIYYTCLKSVSNRETACPVGERFIEADLERIVKNDLLEKLRLLVDADDRLYAAAAASEGTEENLRFRLEQIEKRIKQISVSRVSAYERYAEGRLQRDIYLMERDKLNAENDSLSTEKERLEKELLALSQSRNRELTETCDMARRTLTADELTNEMLLFFIDRVNVYSGMRVEIIYRFSDEIARLIEQENTAE</sequence>
<dbReference type="PROSITE" id="PS51736">
    <property type="entry name" value="RECOMBINASES_3"/>
    <property type="match status" value="1"/>
</dbReference>
<evidence type="ECO:0000259" key="2">
    <source>
        <dbReference type="PROSITE" id="PS51736"/>
    </source>
</evidence>
<dbReference type="PROSITE" id="PS51737">
    <property type="entry name" value="RECOMBINASE_DNA_BIND"/>
    <property type="match status" value="1"/>
</dbReference>
<reference evidence="4 5" key="1">
    <citation type="submission" date="2018-08" db="EMBL/GenBank/DDBJ databases">
        <title>A genome reference for cultivated species of the human gut microbiota.</title>
        <authorList>
            <person name="Zou Y."/>
            <person name="Xue W."/>
            <person name="Luo G."/>
        </authorList>
    </citation>
    <scope>NUCLEOTIDE SEQUENCE [LARGE SCALE GENOMIC DNA]</scope>
    <source>
        <strain evidence="4 5">TF08-11</strain>
    </source>
</reference>
<dbReference type="Proteomes" id="UP000260721">
    <property type="component" value="Unassembled WGS sequence"/>
</dbReference>
<dbReference type="Pfam" id="PF00239">
    <property type="entry name" value="Resolvase"/>
    <property type="match status" value="1"/>
</dbReference>